<dbReference type="GO" id="GO:0003676">
    <property type="term" value="F:nucleic acid binding"/>
    <property type="evidence" value="ECO:0007669"/>
    <property type="project" value="InterPro"/>
</dbReference>
<dbReference type="GO" id="GO:0008270">
    <property type="term" value="F:zinc ion binding"/>
    <property type="evidence" value="ECO:0007669"/>
    <property type="project" value="InterPro"/>
</dbReference>
<gene>
    <name evidence="3" type="ORF">KQX54_014913</name>
</gene>
<protein>
    <recommendedName>
        <fullName evidence="2">U1-type domain-containing protein</fullName>
    </recommendedName>
</protein>
<dbReference type="EMBL" id="JAHXZJ010001864">
    <property type="protein sequence ID" value="KAH0549834.1"/>
    <property type="molecule type" value="Genomic_DNA"/>
</dbReference>
<keyword evidence="4" id="KW-1185">Reference proteome</keyword>
<keyword evidence="1" id="KW-0175">Coiled coil</keyword>
<evidence type="ECO:0000259" key="2">
    <source>
        <dbReference type="SMART" id="SM00451"/>
    </source>
</evidence>
<evidence type="ECO:0000313" key="4">
    <source>
        <dbReference type="Proteomes" id="UP000826195"/>
    </source>
</evidence>
<dbReference type="AlphaFoldDB" id="A0AAV7IHE7"/>
<evidence type="ECO:0000313" key="3">
    <source>
        <dbReference type="EMBL" id="KAH0549834.1"/>
    </source>
</evidence>
<reference evidence="3 4" key="1">
    <citation type="journal article" date="2021" name="J. Hered.">
        <title>A chromosome-level genome assembly of the parasitoid wasp, Cotesia glomerata (Hymenoptera: Braconidae).</title>
        <authorList>
            <person name="Pinto B.J."/>
            <person name="Weis J.J."/>
            <person name="Gamble T."/>
            <person name="Ode P.J."/>
            <person name="Paul R."/>
            <person name="Zaspel J.M."/>
        </authorList>
    </citation>
    <scope>NUCLEOTIDE SEQUENCE [LARGE SCALE GENOMIC DNA]</scope>
    <source>
        <strain evidence="3">CgM1</strain>
    </source>
</reference>
<feature type="domain" description="U1-type" evidence="2">
    <location>
        <begin position="97"/>
        <end position="132"/>
    </location>
</feature>
<dbReference type="SMART" id="SM00451">
    <property type="entry name" value="ZnF_U1"/>
    <property type="match status" value="1"/>
</dbReference>
<name>A0AAV7IHE7_COTGL</name>
<feature type="coiled-coil region" evidence="1">
    <location>
        <begin position="242"/>
        <end position="269"/>
    </location>
</feature>
<organism evidence="3 4">
    <name type="scientific">Cotesia glomerata</name>
    <name type="common">Lepidopteran parasitic wasp</name>
    <name type="synonym">Apanteles glomeratus</name>
    <dbReference type="NCBI Taxonomy" id="32391"/>
    <lineage>
        <taxon>Eukaryota</taxon>
        <taxon>Metazoa</taxon>
        <taxon>Ecdysozoa</taxon>
        <taxon>Arthropoda</taxon>
        <taxon>Hexapoda</taxon>
        <taxon>Insecta</taxon>
        <taxon>Pterygota</taxon>
        <taxon>Neoptera</taxon>
        <taxon>Endopterygota</taxon>
        <taxon>Hymenoptera</taxon>
        <taxon>Apocrita</taxon>
        <taxon>Ichneumonoidea</taxon>
        <taxon>Braconidae</taxon>
        <taxon>Microgastrinae</taxon>
        <taxon>Cotesia</taxon>
    </lineage>
</organism>
<dbReference type="InterPro" id="IPR003604">
    <property type="entry name" value="Matrin/U1-like-C_Znf_C2H2"/>
</dbReference>
<sequence length="301" mass="35692">MAVRRQASDERALKPSTALSRRSRCLAIVVLPGFLKTRCLRFRRETKDVAFVCPLILARSVCEPSAKKSKKSRTFQHQWYDDKPEWKKWVKECLSNSEKFLCIICNENLTCGRIEIDRHSKTKKHLENLRLYNFNNSEVIRSKIQLENKANIENHWDKICKKVNHRDHTKFFSIINKVFRPQERSHMPNLSIKEEDSHLIDRCDIKKEDLNKTNNEYIIEEEADKINIIGAFYETINFPKYLNANTRNKEIADRTVQELEQKLAKDTDKNKTITEFSQENRAYAPNNNDELFLHCIETRRF</sequence>
<dbReference type="Proteomes" id="UP000826195">
    <property type="component" value="Unassembled WGS sequence"/>
</dbReference>
<accession>A0AAV7IHE7</accession>
<evidence type="ECO:0000256" key="1">
    <source>
        <dbReference type="SAM" id="Coils"/>
    </source>
</evidence>
<comment type="caution">
    <text evidence="3">The sequence shown here is derived from an EMBL/GenBank/DDBJ whole genome shotgun (WGS) entry which is preliminary data.</text>
</comment>
<proteinExistence type="predicted"/>